<dbReference type="InterPro" id="IPR010870">
    <property type="entry name" value="Porin_O/P"/>
</dbReference>
<name>A0A318MWK7_9PROT</name>
<organism evidence="1 2">
    <name type="scientific">Commensalibacter melissae</name>
    <dbReference type="NCBI Taxonomy" id="2070537"/>
    <lineage>
        <taxon>Bacteria</taxon>
        <taxon>Pseudomonadati</taxon>
        <taxon>Pseudomonadota</taxon>
        <taxon>Alphaproteobacteria</taxon>
        <taxon>Acetobacterales</taxon>
        <taxon>Acetobacteraceae</taxon>
    </lineage>
</organism>
<dbReference type="OrthoDB" id="7217987at2"/>
<dbReference type="InterPro" id="IPR023614">
    <property type="entry name" value="Porin_dom_sf"/>
</dbReference>
<dbReference type="EMBL" id="QGLT01000002">
    <property type="protein sequence ID" value="PXZ00633.1"/>
    <property type="molecule type" value="Genomic_DNA"/>
</dbReference>
<keyword evidence="2" id="KW-1185">Reference proteome</keyword>
<evidence type="ECO:0008006" key="3">
    <source>
        <dbReference type="Google" id="ProtNLM"/>
    </source>
</evidence>
<reference evidence="1 2" key="1">
    <citation type="submission" date="2018-05" db="EMBL/GenBank/DDBJ databases">
        <title>Reference genomes for bee gut microbiota database.</title>
        <authorList>
            <person name="Ellegaard K.M."/>
        </authorList>
    </citation>
    <scope>NUCLEOTIDE SEQUENCE [LARGE SCALE GENOMIC DNA]</scope>
    <source>
        <strain evidence="1 2">ESL0284</strain>
    </source>
</reference>
<dbReference type="Proteomes" id="UP000247565">
    <property type="component" value="Unassembled WGS sequence"/>
</dbReference>
<accession>A0A318MWK7</accession>
<proteinExistence type="predicted"/>
<comment type="caution">
    <text evidence="1">The sequence shown here is derived from an EMBL/GenBank/DDBJ whole genome shotgun (WGS) entry which is preliminary data.</text>
</comment>
<evidence type="ECO:0000313" key="2">
    <source>
        <dbReference type="Proteomes" id="UP000247565"/>
    </source>
</evidence>
<protein>
    <recommendedName>
        <fullName evidence="3">Porin</fullName>
    </recommendedName>
</protein>
<evidence type="ECO:0000313" key="1">
    <source>
        <dbReference type="EMBL" id="PXZ00633.1"/>
    </source>
</evidence>
<dbReference type="Pfam" id="PF07396">
    <property type="entry name" value="Porin_O_P"/>
    <property type="match status" value="1"/>
</dbReference>
<dbReference type="AlphaFoldDB" id="A0A318MWK7"/>
<dbReference type="RefSeq" id="WP_110438775.1">
    <property type="nucleotide sequence ID" value="NZ_CP046393.1"/>
</dbReference>
<dbReference type="Gene3D" id="2.40.160.10">
    <property type="entry name" value="Porin"/>
    <property type="match status" value="1"/>
</dbReference>
<sequence length="500" mass="56980">MIQKNRINSVEALYRNIRPILSCSFNIIVLKATISFAYAQTERVSNSLISALPNSRNKQSIYLCLDHKQDCTMWNADKIRNIDIYRDISYQIGHFNLNFPKGRPTLVSSDRRFSISLGASIQFDIGGIIGPDNKRNGSRMDGSQAFLRRGRFNVAIRYDDFIINITPDAGRPALVNNSIYEAYLKYVGFENTIIAIGLLQPPITMLDTESSNGFILVERPMIVDLVRNLTGSDARLALMMTHWNKRYYLSASVTGQRLGGTYQDFQRNELGGIVRAAVRPLAINHYDMHLGLSTTFVTHGDSRKYSLSTGQEGQVWLGRPYLRTGTVQGVNNIWAIGPEFAVRLNRFLIQSEYYSMFLQRVAEKSGNRPNLHFSGWYISVNYVLFGQPRSYDESKAVFTPPVGSFFNPVAGEWGALEWSIRWSNMNLNHYKYRMNENGHYLGVQGGKQNIFATGLNWYPSSHMRISLDYNHVMATRSRNNYYNSTGRTSNLVLSRVQFTF</sequence>
<gene>
    <name evidence="1" type="ORF">DK869_04305</name>
</gene>